<dbReference type="EMBL" id="CP037940">
    <property type="protein sequence ID" value="QBO37198.1"/>
    <property type="molecule type" value="Genomic_DNA"/>
</dbReference>
<accession>A0A4P6YWI4</accession>
<dbReference type="Proteomes" id="UP000292886">
    <property type="component" value="Chromosome"/>
</dbReference>
<dbReference type="RefSeq" id="WP_133364275.1">
    <property type="nucleotide sequence ID" value="NZ_CP037940.1"/>
</dbReference>
<evidence type="ECO:0000313" key="2">
    <source>
        <dbReference type="EMBL" id="QBO37198.1"/>
    </source>
</evidence>
<keyword evidence="3" id="KW-1185">Reference proteome</keyword>
<keyword evidence="1" id="KW-1133">Transmembrane helix</keyword>
<feature type="transmembrane region" description="Helical" evidence="1">
    <location>
        <begin position="28"/>
        <end position="46"/>
    </location>
</feature>
<reference evidence="3" key="1">
    <citation type="submission" date="2019-03" db="EMBL/GenBank/DDBJ databases">
        <title>Weissella sp. 26KH-42 Genome sequencing.</title>
        <authorList>
            <person name="Heo J."/>
            <person name="Kim S.-J."/>
            <person name="Kim J.-S."/>
            <person name="Hong S.-B."/>
            <person name="Kwon S.-W."/>
        </authorList>
    </citation>
    <scope>NUCLEOTIDE SEQUENCE [LARGE SCALE GENOMIC DNA]</scope>
    <source>
        <strain evidence="3">26KH-42</strain>
    </source>
</reference>
<keyword evidence="1" id="KW-0472">Membrane</keyword>
<organism evidence="2 3">
    <name type="scientific">Periweissella cryptocerci</name>
    <dbReference type="NCBI Taxonomy" id="2506420"/>
    <lineage>
        <taxon>Bacteria</taxon>
        <taxon>Bacillati</taxon>
        <taxon>Bacillota</taxon>
        <taxon>Bacilli</taxon>
        <taxon>Lactobacillales</taxon>
        <taxon>Lactobacillaceae</taxon>
        <taxon>Periweissella</taxon>
    </lineage>
</organism>
<evidence type="ECO:0000313" key="3">
    <source>
        <dbReference type="Proteomes" id="UP000292886"/>
    </source>
</evidence>
<sequence length="105" mass="11507">MAKTVLKVFVMGVFPIVGWAYGWSQYELVGAILFTIVALITDYLQLRRWGLDSSGAMGVLNLIVGLTLPIAAFVYGLINYDIWVALGIFGFVAVPVFLFLSVSDI</sequence>
<keyword evidence="1" id="KW-0812">Transmembrane</keyword>
<feature type="transmembrane region" description="Helical" evidence="1">
    <location>
        <begin position="82"/>
        <end position="102"/>
    </location>
</feature>
<gene>
    <name evidence="2" type="ORF">EQG49_12400</name>
</gene>
<feature type="transmembrane region" description="Helical" evidence="1">
    <location>
        <begin position="58"/>
        <end position="76"/>
    </location>
</feature>
<feature type="transmembrane region" description="Helical" evidence="1">
    <location>
        <begin position="5"/>
        <end position="22"/>
    </location>
</feature>
<dbReference type="KEGG" id="wei:EQG49_12400"/>
<evidence type="ECO:0000256" key="1">
    <source>
        <dbReference type="SAM" id="Phobius"/>
    </source>
</evidence>
<protein>
    <submittedName>
        <fullName evidence="2">Uncharacterized protein</fullName>
    </submittedName>
</protein>
<name>A0A4P6YWI4_9LACO</name>
<proteinExistence type="predicted"/>
<dbReference type="AlphaFoldDB" id="A0A4P6YWI4"/>